<dbReference type="HOGENOM" id="CLU_022986_4_2_1"/>
<protein>
    <recommendedName>
        <fullName evidence="3">BPL/LPL catalytic domain-containing protein</fullName>
    </recommendedName>
</protein>
<evidence type="ECO:0000313" key="4">
    <source>
        <dbReference type="EMBL" id="ELU10806.1"/>
    </source>
</evidence>
<proteinExistence type="inferred from homology"/>
<dbReference type="InterPro" id="IPR004562">
    <property type="entry name" value="LipoylTrfase_LipoateP_Ligase"/>
</dbReference>
<dbReference type="Proteomes" id="UP000014760">
    <property type="component" value="Unassembled WGS sequence"/>
</dbReference>
<dbReference type="PANTHER" id="PTHR12561:SF3">
    <property type="entry name" value="LIPOYLTRANSFERASE 1, MITOCHONDRIAL"/>
    <property type="match status" value="1"/>
</dbReference>
<evidence type="ECO:0000259" key="3">
    <source>
        <dbReference type="PROSITE" id="PS51733"/>
    </source>
</evidence>
<keyword evidence="6" id="KW-1185">Reference proteome</keyword>
<dbReference type="FunCoup" id="R7V3A1">
    <property type="interactions" value="743"/>
</dbReference>
<dbReference type="GO" id="GO:0005739">
    <property type="term" value="C:mitochondrion"/>
    <property type="evidence" value="ECO:0007669"/>
    <property type="project" value="TreeGrafter"/>
</dbReference>
<organism evidence="4">
    <name type="scientific">Capitella teleta</name>
    <name type="common">Polychaete worm</name>
    <dbReference type="NCBI Taxonomy" id="283909"/>
    <lineage>
        <taxon>Eukaryota</taxon>
        <taxon>Metazoa</taxon>
        <taxon>Spiralia</taxon>
        <taxon>Lophotrochozoa</taxon>
        <taxon>Annelida</taxon>
        <taxon>Polychaeta</taxon>
        <taxon>Sedentaria</taxon>
        <taxon>Scolecida</taxon>
        <taxon>Capitellidae</taxon>
        <taxon>Capitella</taxon>
    </lineage>
</organism>
<feature type="domain" description="BPL/LPL catalytic" evidence="3">
    <location>
        <begin position="23"/>
        <end position="207"/>
    </location>
</feature>
<dbReference type="STRING" id="283909.R7V3A1"/>
<dbReference type="GO" id="GO:0017118">
    <property type="term" value="F:lipoyltransferase activity"/>
    <property type="evidence" value="ECO:0007669"/>
    <property type="project" value="TreeGrafter"/>
</dbReference>
<dbReference type="InterPro" id="IPR045864">
    <property type="entry name" value="aa-tRNA-synth_II/BPL/LPL"/>
</dbReference>
<dbReference type="AlphaFoldDB" id="R7V3A1"/>
<dbReference type="CDD" id="cd16443">
    <property type="entry name" value="LplA"/>
    <property type="match status" value="1"/>
</dbReference>
<dbReference type="PANTHER" id="PTHR12561">
    <property type="entry name" value="LIPOATE-PROTEIN LIGASE"/>
    <property type="match status" value="1"/>
</dbReference>
<feature type="non-terminal residue" evidence="4">
    <location>
        <position position="254"/>
    </location>
</feature>
<dbReference type="EMBL" id="KB297234">
    <property type="protein sequence ID" value="ELU10806.1"/>
    <property type="molecule type" value="Genomic_DNA"/>
</dbReference>
<accession>R7V3A1</accession>
<gene>
    <name evidence="4" type="ORF">CAPTEDRAFT_35845</name>
</gene>
<reference evidence="5" key="3">
    <citation type="submission" date="2015-06" db="UniProtKB">
        <authorList>
            <consortium name="EnsemblMetazoa"/>
        </authorList>
    </citation>
    <scope>IDENTIFICATION</scope>
</reference>
<dbReference type="UniPathway" id="UPA00537">
    <property type="reaction ID" value="UER00595"/>
</dbReference>
<evidence type="ECO:0000256" key="2">
    <source>
        <dbReference type="ARBA" id="ARBA00008242"/>
    </source>
</evidence>
<reference evidence="6" key="1">
    <citation type="submission" date="2012-12" db="EMBL/GenBank/DDBJ databases">
        <authorList>
            <person name="Hellsten U."/>
            <person name="Grimwood J."/>
            <person name="Chapman J.A."/>
            <person name="Shapiro H."/>
            <person name="Aerts A."/>
            <person name="Otillar R.P."/>
            <person name="Terry A.Y."/>
            <person name="Boore J.L."/>
            <person name="Simakov O."/>
            <person name="Marletaz F."/>
            <person name="Cho S.-J."/>
            <person name="Edsinger-Gonzales E."/>
            <person name="Havlak P."/>
            <person name="Kuo D.-H."/>
            <person name="Larsson T."/>
            <person name="Lv J."/>
            <person name="Arendt D."/>
            <person name="Savage R."/>
            <person name="Osoegawa K."/>
            <person name="de Jong P."/>
            <person name="Lindberg D.R."/>
            <person name="Seaver E.C."/>
            <person name="Weisblat D.A."/>
            <person name="Putnam N.H."/>
            <person name="Grigoriev I.V."/>
            <person name="Rokhsar D.S."/>
        </authorList>
    </citation>
    <scope>NUCLEOTIDE SEQUENCE</scope>
    <source>
        <strain evidence="6">I ESC-2004</strain>
    </source>
</reference>
<dbReference type="Pfam" id="PF21948">
    <property type="entry name" value="LplA-B_cat"/>
    <property type="match status" value="1"/>
</dbReference>
<dbReference type="OrthoDB" id="201621at2759"/>
<sequence>STCRNIYHNLALEDWIHAHHDFSDNQTLLLLWRNEPCVVIGRHQNPWAECDVRRCEEQKVEVARRKSGGGSVYHDLGNLNCSFFTNKRKYNRLMNLELIADALASTWGLDVTVSPRDDLLLNKEYKASLISGTAAKLGSKVAYHHCTLLFNTDMNPLNKLLQSSVLGLRSKATESVRSPVKNLQVVEPAINYESLVQAISAQYWQYCGAQVLLLLHHPQYVDPTSEPMHPGIHKMYTEIKQWQWIYGKTPKFSI</sequence>
<dbReference type="EMBL" id="AMQN01000915">
    <property type="status" value="NOT_ANNOTATED_CDS"/>
    <property type="molecule type" value="Genomic_DNA"/>
</dbReference>
<comment type="similarity">
    <text evidence="2">Belongs to the LplA family.</text>
</comment>
<dbReference type="Gene3D" id="3.30.930.10">
    <property type="entry name" value="Bira Bifunctional Protein, Domain 2"/>
    <property type="match status" value="1"/>
</dbReference>
<feature type="non-terminal residue" evidence="4">
    <location>
        <position position="1"/>
    </location>
</feature>
<dbReference type="OMA" id="MYLIEPK"/>
<evidence type="ECO:0000256" key="1">
    <source>
        <dbReference type="ARBA" id="ARBA00005085"/>
    </source>
</evidence>
<dbReference type="SUPFAM" id="SSF55681">
    <property type="entry name" value="Class II aaRS and biotin synthetases"/>
    <property type="match status" value="1"/>
</dbReference>
<dbReference type="InterPro" id="IPR004143">
    <property type="entry name" value="BPL_LPL_catalytic"/>
</dbReference>
<comment type="pathway">
    <text evidence="1">Protein modification; protein lipoylation via exogenous pathway; protein N(6)-(lipoyl)lysine from lipoate: step 2/2.</text>
</comment>
<dbReference type="FunFam" id="3.30.930.10:FF:000045">
    <property type="entry name" value="lipoyltransferase 1, mitochondrial"/>
    <property type="match status" value="1"/>
</dbReference>
<dbReference type="PROSITE" id="PS51733">
    <property type="entry name" value="BPL_LPL_CATALYTIC"/>
    <property type="match status" value="1"/>
</dbReference>
<reference evidence="4 6" key="2">
    <citation type="journal article" date="2013" name="Nature">
        <title>Insights into bilaterian evolution from three spiralian genomes.</title>
        <authorList>
            <person name="Simakov O."/>
            <person name="Marletaz F."/>
            <person name="Cho S.J."/>
            <person name="Edsinger-Gonzales E."/>
            <person name="Havlak P."/>
            <person name="Hellsten U."/>
            <person name="Kuo D.H."/>
            <person name="Larsson T."/>
            <person name="Lv J."/>
            <person name="Arendt D."/>
            <person name="Savage R."/>
            <person name="Osoegawa K."/>
            <person name="de Jong P."/>
            <person name="Grimwood J."/>
            <person name="Chapman J.A."/>
            <person name="Shapiro H."/>
            <person name="Aerts A."/>
            <person name="Otillar R.P."/>
            <person name="Terry A.Y."/>
            <person name="Boore J.L."/>
            <person name="Grigoriev I.V."/>
            <person name="Lindberg D.R."/>
            <person name="Seaver E.C."/>
            <person name="Weisblat D.A."/>
            <person name="Putnam N.H."/>
            <person name="Rokhsar D.S."/>
        </authorList>
    </citation>
    <scope>NUCLEOTIDE SEQUENCE</scope>
    <source>
        <strain evidence="4 6">I ESC-2004</strain>
    </source>
</reference>
<dbReference type="GO" id="GO:0009249">
    <property type="term" value="P:protein lipoylation"/>
    <property type="evidence" value="ECO:0007669"/>
    <property type="project" value="InterPro"/>
</dbReference>
<evidence type="ECO:0000313" key="5">
    <source>
        <dbReference type="EnsemblMetazoa" id="CapteP35845"/>
    </source>
</evidence>
<evidence type="ECO:0000313" key="6">
    <source>
        <dbReference type="Proteomes" id="UP000014760"/>
    </source>
</evidence>
<dbReference type="EnsemblMetazoa" id="CapteT35845">
    <property type="protein sequence ID" value="CapteP35845"/>
    <property type="gene ID" value="CapteG35845"/>
</dbReference>
<name>R7V3A1_CAPTE</name>